<protein>
    <submittedName>
        <fullName evidence="1">Uncharacterized protein</fullName>
    </submittedName>
</protein>
<reference evidence="1" key="1">
    <citation type="submission" date="2020-03" db="EMBL/GenBank/DDBJ databases">
        <authorList>
            <person name="Chebbi M.A."/>
            <person name="Drezen J.M."/>
        </authorList>
    </citation>
    <scope>NUCLEOTIDE SEQUENCE</scope>
    <source>
        <tissue evidence="1">Whole body</tissue>
    </source>
</reference>
<proteinExistence type="predicted"/>
<dbReference type="OrthoDB" id="7694537at2759"/>
<comment type="caution">
    <text evidence="1">The sequence shown here is derived from an EMBL/GenBank/DDBJ whole genome shotgun (WGS) entry which is preliminary data.</text>
</comment>
<keyword evidence="2" id="KW-1185">Reference proteome</keyword>
<name>A0A8J5R974_9HYME</name>
<sequence>MNAVSAPFGHSARRNSNRNININTNKNVFIKTGNFFQAERDKLKLDSIHSRPLKITLEKLHAADIIRDNVIFVMGFMLQLPPGTLSIEEYTSLDLICNAIKRKSVYMYESVKLIREGNNKAILDQLLMFFKTIKNEVVFFMKSSVEFWIDLLKHKRNRAIQNHVDHNKFNLIAGIPKQMIDSVANKENHDISEELVTKMMKEPRNELAKYEITGEIMGPVYVELFYGLTSKMIPFTQELFGNILRDLPNEDADPIFDEYIAFVSREIWQNTISKWPTYFTKVIAYDPYRLVISTVDKITADKDVPYKLKKALLYIRDHLITGGRGLINHESENSYRITENGLNVNLLFESTITCDCSNRIIDMRDKLQKYLGSNLDQDIFVGINRYRYNNPYDLMLGFLARLQMRSSTEVVDKKISRIISILLSYLFYQRNAHYYHKFKSNISFWMIVDVIDNPIANSTISQTIESVLTDLMNDLKTWDRIEPMVMQSVINTNKTHLECITLEMLTKLKEISEEKHLFPHLPVKIDKLINDVRNSFTEYDSFEDEDELEGKLALVKPSRRALETSDDAEEERWEEKEEIPKPTRGTKLKKLTKRVGPVVKELKKMFKPAKRYFKRKLISKIAQPRSDLSSGLLARRSLGRLGLSIGKSLARLGLRNSKWRVPIKPLNSMISSVNQPFATKLPALPPIASLSKNISTLPPAVQPNECIVITTNVGTVKILPTVFTRSNGLTGDPDTLVFPSMVDLDEQPGKDLLEHVSGQCVQHLRQMIIQPLINIFGDNYAEVLLGKFWANKYSTRMAALVALMRTAQQVEQVAEDTKLMENIRNVLASLEIIAPYLFLPLLIRSKNFNGKIVWSTVSTKDLSVSILGRDMPDYEDEGTITVPLLNPAFWLLPVEQVSDPFQSLLPHFEETSRYSEELKPLLDVFELGKVTALIGHDIDLSRFPSRGALFVWTLFQLMSVEEVRMQPPLLRAIQMHWKAIQQPAFSIRIPRDVILGESREKYSNWAVDLVGLMGALPSPADPQQEKLWTAVRNYLSRSNLLEELSIPSPPLHATKARFLDEIIERSLKNHDDGVKVNAQTRAALLFYRDKIMVDREGARQVGWIWSQKFTGDMLTEHDDSNLHIGEMMEQYLPYYKMSREKQKAYNDLVEHLYMKPQLLDLKDDFLVKNYQTKGSFVRGVLEYIAANPELNSEIKRDISILLPEILVDGRNDKHVFDK</sequence>
<dbReference type="AlphaFoldDB" id="A0A8J5R974"/>
<gene>
    <name evidence="1" type="ORF">G9C98_007735</name>
</gene>
<dbReference type="Proteomes" id="UP000729913">
    <property type="component" value="Unassembled WGS sequence"/>
</dbReference>
<reference evidence="1" key="2">
    <citation type="submission" date="2021-04" db="EMBL/GenBank/DDBJ databases">
        <title>Genome-wide patterns of bracovirus chromosomal integration into multiple host tissues during parasitism.</title>
        <authorList>
            <person name="Chebbi M.A.C."/>
        </authorList>
    </citation>
    <scope>NUCLEOTIDE SEQUENCE</scope>
    <source>
        <tissue evidence="1">Whole body</tissue>
    </source>
</reference>
<evidence type="ECO:0000313" key="2">
    <source>
        <dbReference type="Proteomes" id="UP000729913"/>
    </source>
</evidence>
<dbReference type="EMBL" id="JAAOIC020000067">
    <property type="protein sequence ID" value="KAG8034659.1"/>
    <property type="molecule type" value="Genomic_DNA"/>
</dbReference>
<organism evidence="1 2">
    <name type="scientific">Cotesia typhae</name>
    <dbReference type="NCBI Taxonomy" id="2053667"/>
    <lineage>
        <taxon>Eukaryota</taxon>
        <taxon>Metazoa</taxon>
        <taxon>Ecdysozoa</taxon>
        <taxon>Arthropoda</taxon>
        <taxon>Hexapoda</taxon>
        <taxon>Insecta</taxon>
        <taxon>Pterygota</taxon>
        <taxon>Neoptera</taxon>
        <taxon>Endopterygota</taxon>
        <taxon>Hymenoptera</taxon>
        <taxon>Apocrita</taxon>
        <taxon>Ichneumonoidea</taxon>
        <taxon>Braconidae</taxon>
        <taxon>Microgastrinae</taxon>
        <taxon>Cotesia</taxon>
    </lineage>
</organism>
<evidence type="ECO:0000313" key="1">
    <source>
        <dbReference type="EMBL" id="KAG8034659.1"/>
    </source>
</evidence>
<accession>A0A8J5R974</accession>